<sequence>MAQPSTPPQTLATWSTFAKLSYASRKPPVTGTFSVDRLEEAARSKLQDSTDAFMYIFGSAGTGSTAEANRAAFRKWTIIPRVLRDISQRNIETTLFGHTYPSPLLLAPIGAQGIVHPEGELATAAAAGALGVPYIMSSASTRSIEAIAKANGGGPRWLQLYWAKNDELVLSLLSRAKASGFTALVVTVDTPFIGWRPFDLDTAYLPFAHGVGAQVGLTDPVFMASAGLEPFPEDEHPDYPYVAAHQDELIKNNDTKATVQTRAGQRFVGEMLDPTKVWDDLARLKEHWDGPLILKGILSTMDAELALKHGVDGIIISNHGGRQIDGSISSLDALHSIMKSRNIKEAQARGDFTVLMDSGIRTGSDMLKALALGAQGVCYGRPYMYALALAGRAGVDSQIRAMLADFEITLGLAGISTIDQLRLYADDLVHRD</sequence>
<name>A0ABQ8KQW8_9APHY</name>
<dbReference type="PROSITE" id="PS00557">
    <property type="entry name" value="FMN_HYDROXY_ACID_DH_1"/>
    <property type="match status" value="1"/>
</dbReference>
<gene>
    <name evidence="5" type="ORF">C8Q71DRAFT_702253</name>
</gene>
<dbReference type="InterPro" id="IPR012133">
    <property type="entry name" value="Alpha-hydoxy_acid_DH_FMN"/>
</dbReference>
<dbReference type="Proteomes" id="UP000814176">
    <property type="component" value="Unassembled WGS sequence"/>
</dbReference>
<evidence type="ECO:0000259" key="4">
    <source>
        <dbReference type="PROSITE" id="PS51349"/>
    </source>
</evidence>
<dbReference type="SUPFAM" id="SSF51395">
    <property type="entry name" value="FMN-linked oxidoreductases"/>
    <property type="match status" value="1"/>
</dbReference>
<organism evidence="5 6">
    <name type="scientific">Rhodofomes roseus</name>
    <dbReference type="NCBI Taxonomy" id="34475"/>
    <lineage>
        <taxon>Eukaryota</taxon>
        <taxon>Fungi</taxon>
        <taxon>Dikarya</taxon>
        <taxon>Basidiomycota</taxon>
        <taxon>Agaricomycotina</taxon>
        <taxon>Agaricomycetes</taxon>
        <taxon>Polyporales</taxon>
        <taxon>Rhodofomes</taxon>
    </lineage>
</organism>
<dbReference type="RefSeq" id="XP_047782493.1">
    <property type="nucleotide sequence ID" value="XM_047920242.1"/>
</dbReference>
<dbReference type="InterPro" id="IPR000262">
    <property type="entry name" value="FMN-dep_DH"/>
</dbReference>
<dbReference type="PANTHER" id="PTHR10578">
    <property type="entry name" value="S -2-HYDROXY-ACID OXIDASE-RELATED"/>
    <property type="match status" value="1"/>
</dbReference>
<proteinExistence type="inferred from homology"/>
<comment type="cofactor">
    <cofactor evidence="1">
        <name>FMN</name>
        <dbReference type="ChEBI" id="CHEBI:58210"/>
    </cofactor>
</comment>
<evidence type="ECO:0000256" key="2">
    <source>
        <dbReference type="ARBA" id="ARBA00023002"/>
    </source>
</evidence>
<evidence type="ECO:0000313" key="5">
    <source>
        <dbReference type="EMBL" id="KAH9841027.1"/>
    </source>
</evidence>
<evidence type="ECO:0000256" key="1">
    <source>
        <dbReference type="ARBA" id="ARBA00001917"/>
    </source>
</evidence>
<feature type="domain" description="FMN hydroxy acid dehydrogenase" evidence="4">
    <location>
        <begin position="29"/>
        <end position="431"/>
    </location>
</feature>
<accession>A0ABQ8KQW8</accession>
<protein>
    <submittedName>
        <fullName evidence="5">FMN-dependent alpha-hydroxy acid dehydrogenase</fullName>
    </submittedName>
</protein>
<dbReference type="InterPro" id="IPR008259">
    <property type="entry name" value="FMN_hydac_DH_AS"/>
</dbReference>
<keyword evidence="6" id="KW-1185">Reference proteome</keyword>
<dbReference type="EMBL" id="JADCUA010000004">
    <property type="protein sequence ID" value="KAH9841027.1"/>
    <property type="molecule type" value="Genomic_DNA"/>
</dbReference>
<dbReference type="InterPro" id="IPR037396">
    <property type="entry name" value="FMN_HAD"/>
</dbReference>
<dbReference type="InterPro" id="IPR013785">
    <property type="entry name" value="Aldolase_TIM"/>
</dbReference>
<dbReference type="Gene3D" id="3.20.20.70">
    <property type="entry name" value="Aldolase class I"/>
    <property type="match status" value="1"/>
</dbReference>
<dbReference type="PIRSF" id="PIRSF000138">
    <property type="entry name" value="Al-hdrx_acd_dh"/>
    <property type="match status" value="1"/>
</dbReference>
<dbReference type="GeneID" id="72000974"/>
<comment type="similarity">
    <text evidence="3">Belongs to the FMN-dependent alpha-hydroxy acid dehydrogenase family.</text>
</comment>
<dbReference type="PROSITE" id="PS51349">
    <property type="entry name" value="FMN_HYDROXY_ACID_DH_2"/>
    <property type="match status" value="1"/>
</dbReference>
<dbReference type="PANTHER" id="PTHR10578:SF143">
    <property type="entry name" value="FMN-DEPENDENT ALPHA-HYDROXY ACID DEHYDROGENASE PB1A11.03"/>
    <property type="match status" value="1"/>
</dbReference>
<evidence type="ECO:0000256" key="3">
    <source>
        <dbReference type="ARBA" id="ARBA00024042"/>
    </source>
</evidence>
<keyword evidence="2" id="KW-0560">Oxidoreductase</keyword>
<dbReference type="Pfam" id="PF01070">
    <property type="entry name" value="FMN_dh"/>
    <property type="match status" value="1"/>
</dbReference>
<comment type="caution">
    <text evidence="5">The sequence shown here is derived from an EMBL/GenBank/DDBJ whole genome shotgun (WGS) entry which is preliminary data.</text>
</comment>
<evidence type="ECO:0000313" key="6">
    <source>
        <dbReference type="Proteomes" id="UP000814176"/>
    </source>
</evidence>
<reference evidence="5 6" key="1">
    <citation type="journal article" date="2021" name="Environ. Microbiol.">
        <title>Gene family expansions and transcriptome signatures uncover fungal adaptations to wood decay.</title>
        <authorList>
            <person name="Hage H."/>
            <person name="Miyauchi S."/>
            <person name="Viragh M."/>
            <person name="Drula E."/>
            <person name="Min B."/>
            <person name="Chaduli D."/>
            <person name="Navarro D."/>
            <person name="Favel A."/>
            <person name="Norest M."/>
            <person name="Lesage-Meessen L."/>
            <person name="Balint B."/>
            <person name="Merenyi Z."/>
            <person name="de Eugenio L."/>
            <person name="Morin E."/>
            <person name="Martinez A.T."/>
            <person name="Baldrian P."/>
            <person name="Stursova M."/>
            <person name="Martinez M.J."/>
            <person name="Novotny C."/>
            <person name="Magnuson J.K."/>
            <person name="Spatafora J.W."/>
            <person name="Maurice S."/>
            <person name="Pangilinan J."/>
            <person name="Andreopoulos W."/>
            <person name="LaButti K."/>
            <person name="Hundley H."/>
            <person name="Na H."/>
            <person name="Kuo A."/>
            <person name="Barry K."/>
            <person name="Lipzen A."/>
            <person name="Henrissat B."/>
            <person name="Riley R."/>
            <person name="Ahrendt S."/>
            <person name="Nagy L.G."/>
            <person name="Grigoriev I.V."/>
            <person name="Martin F."/>
            <person name="Rosso M.N."/>
        </authorList>
    </citation>
    <scope>NUCLEOTIDE SEQUENCE [LARGE SCALE GENOMIC DNA]</scope>
    <source>
        <strain evidence="5 6">CIRM-BRFM 1785</strain>
    </source>
</reference>